<reference evidence="3" key="1">
    <citation type="submission" date="2017-08" db="EMBL/GenBank/DDBJ databases">
        <authorList>
            <person name="Fierst J.L."/>
        </authorList>
    </citation>
    <scope>NUCLEOTIDE SEQUENCE [LARGE SCALE GENOMIC DNA]</scope>
    <source>
        <strain evidence="3">PX439</strain>
    </source>
</reference>
<evidence type="ECO:0000313" key="3">
    <source>
        <dbReference type="Proteomes" id="UP000216624"/>
    </source>
</evidence>
<evidence type="ECO:0000313" key="1">
    <source>
        <dbReference type="EMBL" id="KAF1766713.1"/>
    </source>
</evidence>
<dbReference type="EMBL" id="WUAV01000002">
    <property type="protein sequence ID" value="KAF1766713.1"/>
    <property type="molecule type" value="Genomic_DNA"/>
</dbReference>
<dbReference type="Proteomes" id="UP000483820">
    <property type="component" value="Chromosome II"/>
</dbReference>
<gene>
    <name evidence="2" type="ORF">FL82_14548</name>
    <name evidence="1" type="ORF">GCK72_006671</name>
</gene>
<organism evidence="2 3">
    <name type="scientific">Caenorhabditis remanei</name>
    <name type="common">Caenorhabditis vulgaris</name>
    <dbReference type="NCBI Taxonomy" id="31234"/>
    <lineage>
        <taxon>Eukaryota</taxon>
        <taxon>Metazoa</taxon>
        <taxon>Ecdysozoa</taxon>
        <taxon>Nematoda</taxon>
        <taxon>Chromadorea</taxon>
        <taxon>Rhabditida</taxon>
        <taxon>Rhabditina</taxon>
        <taxon>Rhabditomorpha</taxon>
        <taxon>Rhabditoidea</taxon>
        <taxon>Rhabditidae</taxon>
        <taxon>Peloderinae</taxon>
        <taxon>Caenorhabditis</taxon>
    </lineage>
</organism>
<reference evidence="2" key="2">
    <citation type="submission" date="2017-08" db="EMBL/GenBank/DDBJ databases">
        <authorList>
            <person name="de Groot N.N."/>
        </authorList>
    </citation>
    <scope>NUCLEOTIDE SEQUENCE [LARGE SCALE GENOMIC DNA]</scope>
    <source>
        <strain evidence="2">PX439</strain>
    </source>
</reference>
<dbReference type="EMBL" id="NMWX01000112">
    <property type="protein sequence ID" value="OZF85544.1"/>
    <property type="molecule type" value="Genomic_DNA"/>
</dbReference>
<proteinExistence type="predicted"/>
<dbReference type="AlphaFoldDB" id="A0A260ZJB6"/>
<feature type="non-terminal residue" evidence="2">
    <location>
        <position position="1"/>
    </location>
</feature>
<sequence length="384" mass="42747">MHLELDLNAYLKIELDRVVEDDEQQSRSNKKHTELMIQLTDKKASKAAALAKKVLRWPIGQTLPTQITYDSSEEQLIVVGPTSEAVVPFPKSKIDSLTATAIAKLGVTAKAKTFSSFAVNPIDTFDVRTVMKSIQNVIENPEKEKRWKQLTEKLEECSNGEASGALSAIEQTQLMDAIRKYADDVDSDVETLDAMLVAVVTARILSYRNEDVFLRLCVEKQKTNVVEIVLNDSARVVSEFILAELLKLAAGKPEDERREQVCQVLARNFSKQPMTEATAEVLTVSESIDIMTSLTEIYRELSKIDISGKALALITILMDAHGSRIVYEDKLHQKFAAVSNFIIEMQSLVGTFARLEAAIEETSDSLPASNVVIRINPIAHPINW</sequence>
<reference evidence="1 4" key="3">
    <citation type="submission" date="2019-12" db="EMBL/GenBank/DDBJ databases">
        <title>Chromosome-level assembly of the Caenorhabditis remanei genome.</title>
        <authorList>
            <person name="Teterina A.A."/>
            <person name="Willis J.H."/>
            <person name="Phillips P.C."/>
        </authorList>
    </citation>
    <scope>NUCLEOTIDE SEQUENCE [LARGE SCALE GENOMIC DNA]</scope>
    <source>
        <strain evidence="1 4">PX506</strain>
        <tissue evidence="1">Whole organism</tissue>
    </source>
</reference>
<keyword evidence="3" id="KW-1185">Reference proteome</keyword>
<accession>A0A260ZJB6</accession>
<name>A0A260ZJB6_CAERE</name>
<dbReference type="InterPro" id="IPR057711">
    <property type="entry name" value="DUF7951"/>
</dbReference>
<evidence type="ECO:0000313" key="4">
    <source>
        <dbReference type="Proteomes" id="UP000483820"/>
    </source>
</evidence>
<comment type="caution">
    <text evidence="2">The sequence shown here is derived from an EMBL/GenBank/DDBJ whole genome shotgun (WGS) entry which is preliminary data.</text>
</comment>
<dbReference type="Proteomes" id="UP000216624">
    <property type="component" value="Unassembled WGS sequence"/>
</dbReference>
<evidence type="ECO:0000313" key="2">
    <source>
        <dbReference type="EMBL" id="OZF85544.1"/>
    </source>
</evidence>
<protein>
    <submittedName>
        <fullName evidence="2">Uncharacterized protein</fullName>
    </submittedName>
</protein>
<dbReference type="Pfam" id="PF25824">
    <property type="entry name" value="DUF7951"/>
    <property type="match status" value="1"/>
</dbReference>